<dbReference type="InterPro" id="IPR008274">
    <property type="entry name" value="AldOxase/xan_DH_MoCoBD1"/>
</dbReference>
<dbReference type="InterPro" id="IPR016208">
    <property type="entry name" value="Ald_Oxase/xanthine_DH-like"/>
</dbReference>
<evidence type="ECO:0000313" key="3">
    <source>
        <dbReference type="Proteomes" id="UP001500909"/>
    </source>
</evidence>
<gene>
    <name evidence="2" type="ORF">GCM10010361_40730</name>
</gene>
<dbReference type="InterPro" id="IPR037165">
    <property type="entry name" value="AldOxase/xan_DH_Mopterin-bd_sf"/>
</dbReference>
<dbReference type="PANTHER" id="PTHR11908">
    <property type="entry name" value="XANTHINE DEHYDROGENASE"/>
    <property type="match status" value="1"/>
</dbReference>
<dbReference type="Proteomes" id="UP001500909">
    <property type="component" value="Unassembled WGS sequence"/>
</dbReference>
<keyword evidence="3" id="KW-1185">Reference proteome</keyword>
<dbReference type="PANTHER" id="PTHR11908:SF123">
    <property type="entry name" value="ALDEHYDE OXIDOREDUCTASE MOLYBDENUM-BINDING SUBUNIT PAOC"/>
    <property type="match status" value="1"/>
</dbReference>
<dbReference type="InterPro" id="IPR000674">
    <property type="entry name" value="Ald_Oxase/Xan_DH_a/b"/>
</dbReference>
<dbReference type="InterPro" id="IPR046867">
    <property type="entry name" value="AldOxase/xan_DH_MoCoBD2"/>
</dbReference>
<evidence type="ECO:0000313" key="2">
    <source>
        <dbReference type="EMBL" id="GAA0472395.1"/>
    </source>
</evidence>
<dbReference type="Gene3D" id="3.90.1170.50">
    <property type="entry name" value="Aldehyde oxidase/xanthine dehydrogenase, a/b hammerhead"/>
    <property type="match status" value="1"/>
</dbReference>
<evidence type="ECO:0000259" key="1">
    <source>
        <dbReference type="SMART" id="SM01008"/>
    </source>
</evidence>
<dbReference type="EMBL" id="BAAABY010000029">
    <property type="protein sequence ID" value="GAA0472395.1"/>
    <property type="molecule type" value="Genomic_DNA"/>
</dbReference>
<reference evidence="2 3" key="1">
    <citation type="journal article" date="2019" name="Int. J. Syst. Evol. Microbiol.">
        <title>The Global Catalogue of Microorganisms (GCM) 10K type strain sequencing project: providing services to taxonomists for standard genome sequencing and annotation.</title>
        <authorList>
            <consortium name="The Broad Institute Genomics Platform"/>
            <consortium name="The Broad Institute Genome Sequencing Center for Infectious Disease"/>
            <person name="Wu L."/>
            <person name="Ma J."/>
        </authorList>
    </citation>
    <scope>NUCLEOTIDE SEQUENCE [LARGE SCALE GENOMIC DNA]</scope>
    <source>
        <strain evidence="2 3">JCM 4805</strain>
    </source>
</reference>
<dbReference type="RefSeq" id="WP_346096473.1">
    <property type="nucleotide sequence ID" value="NZ_BAAABY010000029.1"/>
</dbReference>
<accession>A0ABN1ABJ7</accession>
<comment type="caution">
    <text evidence="2">The sequence shown here is derived from an EMBL/GenBank/DDBJ whole genome shotgun (WGS) entry which is preliminary data.</text>
</comment>
<protein>
    <submittedName>
        <fullName evidence="2">Xanthine dehydrogenase family protein molybdopterin-binding subunit</fullName>
    </submittedName>
</protein>
<organism evidence="2 3">
    <name type="scientific">Streptomyces olivaceiscleroticus</name>
    <dbReference type="NCBI Taxonomy" id="68245"/>
    <lineage>
        <taxon>Bacteria</taxon>
        <taxon>Bacillati</taxon>
        <taxon>Actinomycetota</taxon>
        <taxon>Actinomycetes</taxon>
        <taxon>Kitasatosporales</taxon>
        <taxon>Streptomycetaceae</taxon>
        <taxon>Streptomyces</taxon>
    </lineage>
</organism>
<feature type="domain" description="Aldehyde oxidase/xanthine dehydrogenase a/b hammerhead" evidence="1">
    <location>
        <begin position="31"/>
        <end position="143"/>
    </location>
</feature>
<dbReference type="Gene3D" id="3.30.365.10">
    <property type="entry name" value="Aldehyde oxidase/xanthine dehydrogenase, molybdopterin binding domain"/>
    <property type="match status" value="4"/>
</dbReference>
<dbReference type="Pfam" id="PF02738">
    <property type="entry name" value="MoCoBD_1"/>
    <property type="match status" value="1"/>
</dbReference>
<sequence length="757" mass="80975">MTGQGMTGRGDSGQGVIGRAVHRVDGPLKVTGRATYAYEHGADDRPLYGYIVGATIGRGRLTRIDTANAERAPGVRLVLTHHNAPEQGPRDASVPFEYWRAQPMLTGPDVHHYGEPVALVVAATFEQARAAAGLVEVAYEERPGRYDFAALKDDTYVPKVANAGLPTDTAVGDFDAGFRSAAVTVDRLYTTPYEFSMPMEPHACLAVPQGEELTVHVSSQIVDAAQASIAATLRLDPARIHVVSPYVGGGFGSKLGVHAETILAALAARMVRRPVKVALTRQQIFHLVGLRPTSRQRVRLGADRDGRLVALAHDVTMHTNPDMEYAEQTAATTRSLYAAPHRLTSHRLTPLDLPRGEDVRSPGDAPGLLAVESAMDELADALDMDPVELRIRNEPTVDPERGVPYSDRHLVECLREGARRFGWERRPTRPASVRDGQWLVGYGTAAAIRGHFQMPTTVRVRLAADGTATVQSDMTDIGTGTYTILTQVAADGLGLPTDRVRVELGRSEFPTSMGSGGSWGAANSSTAVHRACHALRKRLLAAMREDTRSALCGLPSEKAVFADGRVRIGEASEALSDLVARHFPDGVQTTGETLAMTDDPHYSAYSIHTYGAHFAEVGVDADTAEIRLRRMLGVFSVGRVLNAKTARSQLIGGMIWGVGAALQEEGVVDVRTGAFATRDLAHYLVPVHADIPAVDAVVLDGYDDKANALGAKGIGELGICGAGAAVANAVFNATGVRVRDFPLTLEKVLPGLPPPEE</sequence>
<dbReference type="SMART" id="SM01008">
    <property type="entry name" value="Ald_Xan_dh_C"/>
    <property type="match status" value="1"/>
</dbReference>
<dbReference type="SUPFAM" id="SSF54665">
    <property type="entry name" value="CO dehydrogenase molybdoprotein N-domain-like"/>
    <property type="match status" value="1"/>
</dbReference>
<dbReference type="InterPro" id="IPR036856">
    <property type="entry name" value="Ald_Oxase/Xan_DH_a/b_sf"/>
</dbReference>
<proteinExistence type="predicted"/>
<dbReference type="SUPFAM" id="SSF56003">
    <property type="entry name" value="Molybdenum cofactor-binding domain"/>
    <property type="match status" value="1"/>
</dbReference>
<dbReference type="Pfam" id="PF01315">
    <property type="entry name" value="Ald_Xan_dh_C"/>
    <property type="match status" value="1"/>
</dbReference>
<dbReference type="Pfam" id="PF20256">
    <property type="entry name" value="MoCoBD_2"/>
    <property type="match status" value="1"/>
</dbReference>
<name>A0ABN1ABJ7_9ACTN</name>